<evidence type="ECO:0000313" key="1">
    <source>
        <dbReference type="EMBL" id="GIY35230.1"/>
    </source>
</evidence>
<dbReference type="AlphaFoldDB" id="A0AAV4SN94"/>
<protein>
    <submittedName>
        <fullName evidence="1">Uncharacterized protein</fullName>
    </submittedName>
</protein>
<reference evidence="1 2" key="1">
    <citation type="submission" date="2021-06" db="EMBL/GenBank/DDBJ databases">
        <title>Caerostris darwini draft genome.</title>
        <authorList>
            <person name="Kono N."/>
            <person name="Arakawa K."/>
        </authorList>
    </citation>
    <scope>NUCLEOTIDE SEQUENCE [LARGE SCALE GENOMIC DNA]</scope>
</reference>
<organism evidence="1 2">
    <name type="scientific">Caerostris darwini</name>
    <dbReference type="NCBI Taxonomy" id="1538125"/>
    <lineage>
        <taxon>Eukaryota</taxon>
        <taxon>Metazoa</taxon>
        <taxon>Ecdysozoa</taxon>
        <taxon>Arthropoda</taxon>
        <taxon>Chelicerata</taxon>
        <taxon>Arachnida</taxon>
        <taxon>Araneae</taxon>
        <taxon>Araneomorphae</taxon>
        <taxon>Entelegynae</taxon>
        <taxon>Araneoidea</taxon>
        <taxon>Araneidae</taxon>
        <taxon>Caerostris</taxon>
    </lineage>
</organism>
<accession>A0AAV4SN94</accession>
<name>A0AAV4SN94_9ARAC</name>
<dbReference type="Proteomes" id="UP001054837">
    <property type="component" value="Unassembled WGS sequence"/>
</dbReference>
<keyword evidence="2" id="KW-1185">Reference proteome</keyword>
<comment type="caution">
    <text evidence="1">The sequence shown here is derived from an EMBL/GenBank/DDBJ whole genome shotgun (WGS) entry which is preliminary data.</text>
</comment>
<sequence>MNPHTKFRYESSYSQEYKLQQMINSVEITFILADCTTLKTCNHYSGSMERLTSMQIKAMNLTISQVEFKVNVILMKIVSKSHVLLKKLAVESDSPTCSKIISRPN</sequence>
<dbReference type="EMBL" id="BPLQ01008153">
    <property type="protein sequence ID" value="GIY35230.1"/>
    <property type="molecule type" value="Genomic_DNA"/>
</dbReference>
<gene>
    <name evidence="1" type="ORF">CDAR_182631</name>
</gene>
<proteinExistence type="predicted"/>
<evidence type="ECO:0000313" key="2">
    <source>
        <dbReference type="Proteomes" id="UP001054837"/>
    </source>
</evidence>